<geneLocation type="mitochondrion" evidence="1"/>
<dbReference type="RefSeq" id="YP_009131083.1">
    <property type="nucleotide sequence ID" value="NC_026843.1"/>
</dbReference>
<reference evidence="1" key="1">
    <citation type="submission" date="2014-02" db="EMBL/GenBank/DDBJ databases">
        <title>Complete mitochondrion genomes reveal florideophycean red algal diversity.</title>
        <authorList>
            <person name="Yang E.C."/>
            <person name="Yoon H.S."/>
        </authorList>
    </citation>
    <scope>NUCLEOTIDE SEQUENCE</scope>
    <source>
        <strain evidence="1">CCAP 1341/1</strain>
    </source>
</reference>
<keyword evidence="1" id="KW-0687">Ribonucleoprotein</keyword>
<dbReference type="AlphaFoldDB" id="A0A0E3DBB2"/>
<dbReference type="InterPro" id="IPR035566">
    <property type="entry name" value="Ribosomal_protein_bL20_C"/>
</dbReference>
<accession>A0A0E3DBB2</accession>
<protein>
    <submittedName>
        <fullName evidence="1">Ribosomal protein L20</fullName>
    </submittedName>
</protein>
<proteinExistence type="predicted"/>
<organism evidence="1">
    <name type="scientific">Asparagopsis taxiformis</name>
    <dbReference type="NCBI Taxonomy" id="260499"/>
    <lineage>
        <taxon>Eukaryota</taxon>
        <taxon>Rhodophyta</taxon>
        <taxon>Florideophyceae</taxon>
        <taxon>Rhodymeniophycidae</taxon>
        <taxon>Bonnemaisoniales</taxon>
        <taxon>Bonnemaisoniaceae</taxon>
        <taxon>Asparagopsis</taxon>
    </lineage>
</organism>
<name>A0A0E3DBB2_9FLOR</name>
<dbReference type="GO" id="GO:0005840">
    <property type="term" value="C:ribosome"/>
    <property type="evidence" value="ECO:0007669"/>
    <property type="project" value="UniProtKB-KW"/>
</dbReference>
<dbReference type="SUPFAM" id="SSF74731">
    <property type="entry name" value="Ribosomal protein L20"/>
    <property type="match status" value="1"/>
</dbReference>
<keyword evidence="1" id="KW-0689">Ribosomal protein</keyword>
<sequence>MFYQVKKELLNTKTRKLKKRYLRKKFISRIGFVSGVRYNLLIRFLFSNRFILNRKILMQVRVEECFTTFSLENWVKCHYKNLF</sequence>
<evidence type="ECO:0000313" key="1">
    <source>
        <dbReference type="EMBL" id="AHX02419.1"/>
    </source>
</evidence>
<gene>
    <name evidence="1" type="primary">rpl20</name>
    <name evidence="1" type="ORF">Atax.mt.49</name>
</gene>
<dbReference type="EMBL" id="KJ398158">
    <property type="protein sequence ID" value="AHX02419.1"/>
    <property type="molecule type" value="Genomic_DNA"/>
</dbReference>
<dbReference type="GeneID" id="24120812"/>
<keyword evidence="1" id="KW-0496">Mitochondrion</keyword>